<dbReference type="Pfam" id="PF00245">
    <property type="entry name" value="Alk_phosphatase"/>
    <property type="match status" value="1"/>
</dbReference>
<keyword evidence="7" id="KW-0378">Hydrolase</keyword>
<name>A0A1L8DJH5_9DIPT</name>
<feature type="binding site" evidence="14">
    <location>
        <position position="373"/>
    </location>
    <ligand>
        <name>Zn(2+)</name>
        <dbReference type="ChEBI" id="CHEBI:29105"/>
        <label>2</label>
    </ligand>
</feature>
<comment type="similarity">
    <text evidence="2 15">Belongs to the alkaline phosphatase family.</text>
</comment>
<evidence type="ECO:0000256" key="2">
    <source>
        <dbReference type="ARBA" id="ARBA00005984"/>
    </source>
</evidence>
<feature type="binding site" evidence="14">
    <location>
        <position position="491"/>
    </location>
    <ligand>
        <name>Zn(2+)</name>
        <dbReference type="ChEBI" id="CHEBI:29105"/>
        <label>2</label>
    </ligand>
</feature>
<keyword evidence="5" id="KW-0336">GPI-anchor</keyword>
<keyword evidence="10" id="KW-0472">Membrane</keyword>
<reference evidence="17" key="1">
    <citation type="submission" date="2016-12" db="EMBL/GenBank/DDBJ databases">
        <title>An insight into the sialome and mialome of the sand fly, Nyssomyia neivai.</title>
        <authorList>
            <person name="Sebastian V."/>
            <person name="Goulart T.M."/>
            <person name="Oliveira W."/>
            <person name="Calvo E."/>
            <person name="Oliveira L.F."/>
            <person name="Pinto M.C."/>
            <person name="Rosselino A.M."/>
            <person name="Ribeiro J.M."/>
        </authorList>
    </citation>
    <scope>NUCLEOTIDE SEQUENCE</scope>
</reference>
<comment type="cofactor">
    <cofactor evidence="14">
        <name>Mg(2+)</name>
        <dbReference type="ChEBI" id="CHEBI:18420"/>
    </cofactor>
    <text evidence="14">Binds 1 Mg(2+) ion.</text>
</comment>
<organism evidence="17">
    <name type="scientific">Nyssomyia neivai</name>
    <dbReference type="NCBI Taxonomy" id="330878"/>
    <lineage>
        <taxon>Eukaryota</taxon>
        <taxon>Metazoa</taxon>
        <taxon>Ecdysozoa</taxon>
        <taxon>Arthropoda</taxon>
        <taxon>Hexapoda</taxon>
        <taxon>Insecta</taxon>
        <taxon>Pterygota</taxon>
        <taxon>Neoptera</taxon>
        <taxon>Endopterygota</taxon>
        <taxon>Diptera</taxon>
        <taxon>Nematocera</taxon>
        <taxon>Psychodoidea</taxon>
        <taxon>Psychodidae</taxon>
        <taxon>Nyssomyia</taxon>
    </lineage>
</organism>
<dbReference type="SMART" id="SM00098">
    <property type="entry name" value="alkPPc"/>
    <property type="match status" value="1"/>
</dbReference>
<evidence type="ECO:0000256" key="11">
    <source>
        <dbReference type="ARBA" id="ARBA00023180"/>
    </source>
</evidence>
<sequence>MRMKLIVKFSLLFLVIGFVNSASVKTKQSCADNPMDPVCADKRQHPRMVEDRMNPAQINVSPEQTQEYWIEIAKSFVSDQTKRAKNTNKAKNVIFFLGDGLGITTITAARLLLGGEEKKFSFEKFPHTGSSITYCVNEQVADSACTSTAYLTGVKANYATAGVNAKVPRYDCQAWQDKTHFTTSLAELAQKMGKSTGFVTTTRVTHASPSGLYAHTADRDWEDDYEIQADGCNPAEVDDIAKQLIHGDVGKNFNVIMGGGRRHFRGYSVYDEEGYRAKRSDERDLIQEWIDDASKPNKEYIWNKEQLMNLNVSYTDHVLGLFEGSHLLYNLQAKALGREATEPTLEEMLYKALQIVNKNDEGFFLFVEGGKIDLAHHDLELRASLDETVEFHKAIELARNMFSEEDTLIVVTADHSHAVSMAGYPNRKHDIFGYSGNANDNKPYFTFSYANGPGYDTHVVEGVGRVDPRTLDTSAWNFPFPAMNPRDSETHGGEDVPVYASGPWAHLFTGTYEQNVIPHMIAYAADMTGNGWLSKSDIK</sequence>
<dbReference type="GO" id="GO:0005886">
    <property type="term" value="C:plasma membrane"/>
    <property type="evidence" value="ECO:0007669"/>
    <property type="project" value="UniProtKB-SubCell"/>
</dbReference>
<dbReference type="AlphaFoldDB" id="A0A1L8DJH5"/>
<dbReference type="SUPFAM" id="SSF53649">
    <property type="entry name" value="Alkaline phosphatase-like"/>
    <property type="match status" value="1"/>
</dbReference>
<dbReference type="Gene3D" id="3.40.720.10">
    <property type="entry name" value="Alkaline Phosphatase, subunit A"/>
    <property type="match status" value="1"/>
</dbReference>
<evidence type="ECO:0000256" key="16">
    <source>
        <dbReference type="SAM" id="SignalP"/>
    </source>
</evidence>
<feature type="binding site" evidence="14">
    <location>
        <position position="208"/>
    </location>
    <ligand>
        <name>Mg(2+)</name>
        <dbReference type="ChEBI" id="CHEBI:18420"/>
    </ligand>
</feature>
<feature type="signal peptide" evidence="16">
    <location>
        <begin position="1"/>
        <end position="21"/>
    </location>
</feature>
<evidence type="ECO:0000256" key="8">
    <source>
        <dbReference type="ARBA" id="ARBA00022833"/>
    </source>
</evidence>
<keyword evidence="16" id="KW-0732">Signal</keyword>
<comment type="cofactor">
    <cofactor evidence="14">
        <name>Zn(2+)</name>
        <dbReference type="ChEBI" id="CHEBI:29105"/>
    </cofactor>
    <text evidence="14">Binds 2 Zn(2+) ions.</text>
</comment>
<accession>A0A1L8DJH5</accession>
<evidence type="ECO:0000256" key="6">
    <source>
        <dbReference type="ARBA" id="ARBA00022723"/>
    </source>
</evidence>
<feature type="binding site" evidence="14">
    <location>
        <position position="377"/>
    </location>
    <ligand>
        <name>Zn(2+)</name>
        <dbReference type="ChEBI" id="CHEBI:29105"/>
        <label>2</label>
    </ligand>
</feature>
<dbReference type="GO" id="GO:0098552">
    <property type="term" value="C:side of membrane"/>
    <property type="evidence" value="ECO:0007669"/>
    <property type="project" value="UniProtKB-KW"/>
</dbReference>
<evidence type="ECO:0000256" key="3">
    <source>
        <dbReference type="ARBA" id="ARBA00012647"/>
    </source>
</evidence>
<dbReference type="PANTHER" id="PTHR11596:SF85">
    <property type="entry name" value="ALKALINE PHOSPHATASE-RELATED"/>
    <property type="match status" value="1"/>
</dbReference>
<feature type="active site" description="Phosphoserine intermediate" evidence="13">
    <location>
        <position position="143"/>
    </location>
</feature>
<protein>
    <recommendedName>
        <fullName evidence="3">alkaline phosphatase</fullName>
        <ecNumber evidence="3">3.1.3.1</ecNumber>
    </recommendedName>
</protein>
<evidence type="ECO:0000256" key="7">
    <source>
        <dbReference type="ARBA" id="ARBA00022801"/>
    </source>
</evidence>
<dbReference type="CDD" id="cd16012">
    <property type="entry name" value="ALP"/>
    <property type="match status" value="1"/>
</dbReference>
<keyword evidence="9 14" id="KW-0460">Magnesium</keyword>
<dbReference type="EC" id="3.1.3.1" evidence="3"/>
<evidence type="ECO:0000256" key="5">
    <source>
        <dbReference type="ARBA" id="ARBA00022622"/>
    </source>
</evidence>
<feature type="binding site" evidence="14">
    <location>
        <position position="368"/>
    </location>
    <ligand>
        <name>Mg(2+)</name>
        <dbReference type="ChEBI" id="CHEBI:18420"/>
    </ligand>
</feature>
<keyword evidence="11" id="KW-0325">Glycoprotein</keyword>
<evidence type="ECO:0000256" key="4">
    <source>
        <dbReference type="ARBA" id="ARBA00022475"/>
    </source>
</evidence>
<dbReference type="GO" id="GO:0004035">
    <property type="term" value="F:alkaline phosphatase activity"/>
    <property type="evidence" value="ECO:0007669"/>
    <property type="project" value="UniProtKB-EC"/>
</dbReference>
<evidence type="ECO:0000313" key="17">
    <source>
        <dbReference type="EMBL" id="JAV06602.1"/>
    </source>
</evidence>
<dbReference type="InterPro" id="IPR001952">
    <property type="entry name" value="Alkaline_phosphatase"/>
</dbReference>
<feature type="binding site" evidence="14">
    <location>
        <position position="414"/>
    </location>
    <ligand>
        <name>Zn(2+)</name>
        <dbReference type="ChEBI" id="CHEBI:29105"/>
        <label>2</label>
    </ligand>
</feature>
<evidence type="ECO:0000256" key="12">
    <source>
        <dbReference type="ARBA" id="ARBA00023288"/>
    </source>
</evidence>
<dbReference type="FunFam" id="3.40.720.10:FF:000008">
    <property type="entry name" value="Alkaline phosphatase"/>
    <property type="match status" value="1"/>
</dbReference>
<evidence type="ECO:0000256" key="15">
    <source>
        <dbReference type="RuleBase" id="RU003946"/>
    </source>
</evidence>
<feature type="binding site" evidence="14">
    <location>
        <position position="206"/>
    </location>
    <ligand>
        <name>Mg(2+)</name>
        <dbReference type="ChEBI" id="CHEBI:18420"/>
    </ligand>
</feature>
<comment type="subcellular location">
    <subcellularLocation>
        <location evidence="1">Cell membrane</location>
        <topology evidence="1">Lipid-anchor</topology>
        <topology evidence="1">GPI-anchor</topology>
    </subcellularLocation>
</comment>
<keyword evidence="12" id="KW-0449">Lipoprotein</keyword>
<dbReference type="PRINTS" id="PR00113">
    <property type="entry name" value="ALKPHPHTASE"/>
</dbReference>
<dbReference type="InterPro" id="IPR017850">
    <property type="entry name" value="Alkaline_phosphatase_core_sf"/>
</dbReference>
<dbReference type="PANTHER" id="PTHR11596">
    <property type="entry name" value="ALKALINE PHOSPHATASE"/>
    <property type="match status" value="1"/>
</dbReference>
<keyword evidence="4" id="KW-1003">Cell membrane</keyword>
<evidence type="ECO:0000256" key="14">
    <source>
        <dbReference type="PIRSR" id="PIRSR601952-2"/>
    </source>
</evidence>
<evidence type="ECO:0000256" key="13">
    <source>
        <dbReference type="PIRSR" id="PIRSR601952-1"/>
    </source>
</evidence>
<feature type="binding site" evidence="14">
    <location>
        <position position="415"/>
    </location>
    <ligand>
        <name>Zn(2+)</name>
        <dbReference type="ChEBI" id="CHEBI:29105"/>
        <label>2</label>
    </ligand>
</feature>
<keyword evidence="8 14" id="KW-0862">Zinc</keyword>
<keyword evidence="6 14" id="KW-0479">Metal-binding</keyword>
<feature type="binding site" evidence="14">
    <location>
        <position position="99"/>
    </location>
    <ligand>
        <name>Mg(2+)</name>
        <dbReference type="ChEBI" id="CHEBI:18420"/>
    </ligand>
</feature>
<evidence type="ECO:0000256" key="10">
    <source>
        <dbReference type="ARBA" id="ARBA00023136"/>
    </source>
</evidence>
<feature type="chain" id="PRO_5012295719" description="alkaline phosphatase" evidence="16">
    <location>
        <begin position="22"/>
        <end position="539"/>
    </location>
</feature>
<evidence type="ECO:0000256" key="1">
    <source>
        <dbReference type="ARBA" id="ARBA00004609"/>
    </source>
</evidence>
<proteinExistence type="inferred from homology"/>
<dbReference type="EMBL" id="GFDF01007482">
    <property type="protein sequence ID" value="JAV06602.1"/>
    <property type="molecule type" value="Transcribed_RNA"/>
</dbReference>
<evidence type="ECO:0000256" key="9">
    <source>
        <dbReference type="ARBA" id="ARBA00022842"/>
    </source>
</evidence>
<feature type="binding site" evidence="14">
    <location>
        <position position="99"/>
    </location>
    <ligand>
        <name>Zn(2+)</name>
        <dbReference type="ChEBI" id="CHEBI:29105"/>
        <label>2</label>
    </ligand>
</feature>
<dbReference type="GO" id="GO:0046872">
    <property type="term" value="F:metal ion binding"/>
    <property type="evidence" value="ECO:0007669"/>
    <property type="project" value="UniProtKB-KW"/>
</dbReference>